<feature type="compositionally biased region" description="Polar residues" evidence="1">
    <location>
        <begin position="1"/>
        <end position="25"/>
    </location>
</feature>
<name>A0A8T3AGV3_DENNO</name>
<accession>A0A8T3AGV3</accession>
<organism evidence="2 3">
    <name type="scientific">Dendrobium nobile</name>
    <name type="common">Orchid</name>
    <dbReference type="NCBI Taxonomy" id="94219"/>
    <lineage>
        <taxon>Eukaryota</taxon>
        <taxon>Viridiplantae</taxon>
        <taxon>Streptophyta</taxon>
        <taxon>Embryophyta</taxon>
        <taxon>Tracheophyta</taxon>
        <taxon>Spermatophyta</taxon>
        <taxon>Magnoliopsida</taxon>
        <taxon>Liliopsida</taxon>
        <taxon>Asparagales</taxon>
        <taxon>Orchidaceae</taxon>
        <taxon>Epidendroideae</taxon>
        <taxon>Malaxideae</taxon>
        <taxon>Dendrobiinae</taxon>
        <taxon>Dendrobium</taxon>
    </lineage>
</organism>
<gene>
    <name evidence="2" type="ORF">KFK09_021750</name>
</gene>
<dbReference type="EMBL" id="JAGYWB010000016">
    <property type="protein sequence ID" value="KAI0495449.1"/>
    <property type="molecule type" value="Genomic_DNA"/>
</dbReference>
<reference evidence="2" key="1">
    <citation type="journal article" date="2022" name="Front. Genet.">
        <title>Chromosome-Scale Assembly of the Dendrobium nobile Genome Provides Insights Into the Molecular Mechanism of the Biosynthesis of the Medicinal Active Ingredient of Dendrobium.</title>
        <authorList>
            <person name="Xu Q."/>
            <person name="Niu S.-C."/>
            <person name="Li K.-L."/>
            <person name="Zheng P.-J."/>
            <person name="Zhang X.-J."/>
            <person name="Jia Y."/>
            <person name="Liu Y."/>
            <person name="Niu Y.-X."/>
            <person name="Yu L.-H."/>
            <person name="Chen D.-F."/>
            <person name="Zhang G.-Q."/>
        </authorList>
    </citation>
    <scope>NUCLEOTIDE SEQUENCE</scope>
    <source>
        <tissue evidence="2">Leaf</tissue>
    </source>
</reference>
<sequence length="111" mass="12908">MQFHLSSLKTQKNVVTGQSPSLGSHTHTHPYPMGMGGYEYDDMLMPLWVVMGGRCIDCTRRFFGSFLAIRLRSFYDFPFLSDRKLRHFDRKQEQELASCEGDFPPFARFFG</sequence>
<protein>
    <submittedName>
        <fullName evidence="2">Uncharacterized protein</fullName>
    </submittedName>
</protein>
<dbReference type="AlphaFoldDB" id="A0A8T3AGV3"/>
<evidence type="ECO:0000256" key="1">
    <source>
        <dbReference type="SAM" id="MobiDB-lite"/>
    </source>
</evidence>
<comment type="caution">
    <text evidence="2">The sequence shown here is derived from an EMBL/GenBank/DDBJ whole genome shotgun (WGS) entry which is preliminary data.</text>
</comment>
<feature type="region of interest" description="Disordered" evidence="1">
    <location>
        <begin position="1"/>
        <end position="27"/>
    </location>
</feature>
<evidence type="ECO:0000313" key="2">
    <source>
        <dbReference type="EMBL" id="KAI0495449.1"/>
    </source>
</evidence>
<proteinExistence type="predicted"/>
<evidence type="ECO:0000313" key="3">
    <source>
        <dbReference type="Proteomes" id="UP000829196"/>
    </source>
</evidence>
<dbReference type="Proteomes" id="UP000829196">
    <property type="component" value="Unassembled WGS sequence"/>
</dbReference>
<keyword evidence="3" id="KW-1185">Reference proteome</keyword>